<sequence>MAEFELTRNMTIGQYLPTGSVVHRFDPRLKLVAFSALVLSICFLGGYLANVVALVFCTLLFSVARIPLRYGLSGVKPAIPFIILLAVLQLLFYGAGFGAGGRVYLHWGFIWVTSDSVRLVVVSAMRFVEVIFLSSVLTLSTSITELTHGLERLLMPLRHVRFPVHAFALMITIAVRFVPTFALEMEKMMKAQASRGAEFGTGQWWRIVQRTKDTFPIIIPLFNIALARAEDLVLAMESRCYTPTEDRTSFKRYRAKPRDWAMLAASLAISALFLWIR</sequence>
<dbReference type="GO" id="GO:0005886">
    <property type="term" value="C:plasma membrane"/>
    <property type="evidence" value="ECO:0007669"/>
    <property type="project" value="UniProtKB-ARBA"/>
</dbReference>
<keyword evidence="2" id="KW-1003">Cell membrane</keyword>
<keyword evidence="4 6" id="KW-1133">Transmembrane helix</keyword>
<comment type="subcellular location">
    <subcellularLocation>
        <location evidence="1">Membrane</location>
        <topology evidence="1">Multi-pass membrane protein</topology>
    </subcellularLocation>
</comment>
<name>A0A1I7GTY3_9BACL</name>
<dbReference type="eggNOG" id="COG0619">
    <property type="taxonomic scope" value="Bacteria"/>
</dbReference>
<feature type="transmembrane region" description="Helical" evidence="6">
    <location>
        <begin position="31"/>
        <end position="61"/>
    </location>
</feature>
<keyword evidence="5 6" id="KW-0472">Membrane</keyword>
<reference evidence="8" key="1">
    <citation type="submission" date="2016-10" db="EMBL/GenBank/DDBJ databases">
        <authorList>
            <person name="Varghese N."/>
        </authorList>
    </citation>
    <scope>NUCLEOTIDE SEQUENCE [LARGE SCALE GENOMIC DNA]</scope>
    <source>
        <strain evidence="8">DSM 17980</strain>
    </source>
</reference>
<evidence type="ECO:0000256" key="3">
    <source>
        <dbReference type="ARBA" id="ARBA00022692"/>
    </source>
</evidence>
<keyword evidence="8" id="KW-1185">Reference proteome</keyword>
<dbReference type="EMBL" id="FPBV01000003">
    <property type="protein sequence ID" value="SFU51851.1"/>
    <property type="molecule type" value="Genomic_DNA"/>
</dbReference>
<dbReference type="PANTHER" id="PTHR34857:SF2">
    <property type="entry name" value="SLL0384 PROTEIN"/>
    <property type="match status" value="1"/>
</dbReference>
<proteinExistence type="predicted"/>
<feature type="transmembrane region" description="Helical" evidence="6">
    <location>
        <begin position="162"/>
        <end position="183"/>
    </location>
</feature>
<evidence type="ECO:0000256" key="5">
    <source>
        <dbReference type="ARBA" id="ARBA00023136"/>
    </source>
</evidence>
<accession>A0A1I7GTY3</accession>
<dbReference type="InterPro" id="IPR003339">
    <property type="entry name" value="ABC/ECF_trnsptr_transmembrane"/>
</dbReference>
<evidence type="ECO:0000313" key="7">
    <source>
        <dbReference type="EMBL" id="SFU51851.1"/>
    </source>
</evidence>
<dbReference type="InterPro" id="IPR051611">
    <property type="entry name" value="ECF_transporter_component"/>
</dbReference>
<dbReference type="PANTHER" id="PTHR34857">
    <property type="entry name" value="SLL0384 PROTEIN"/>
    <property type="match status" value="1"/>
</dbReference>
<protein>
    <submittedName>
        <fullName evidence="7">Energy-coupling factor transport system permease protein</fullName>
    </submittedName>
</protein>
<dbReference type="CDD" id="cd16914">
    <property type="entry name" value="EcfT"/>
    <property type="match status" value="1"/>
</dbReference>
<feature type="transmembrane region" description="Helical" evidence="6">
    <location>
        <begin position="117"/>
        <end position="142"/>
    </location>
</feature>
<evidence type="ECO:0000256" key="2">
    <source>
        <dbReference type="ARBA" id="ARBA00022475"/>
    </source>
</evidence>
<keyword evidence="3 6" id="KW-0812">Transmembrane</keyword>
<dbReference type="Proteomes" id="UP000183508">
    <property type="component" value="Unassembled WGS sequence"/>
</dbReference>
<gene>
    <name evidence="7" type="ORF">SAMN05421543_10361</name>
</gene>
<feature type="transmembrane region" description="Helical" evidence="6">
    <location>
        <begin position="260"/>
        <end position="276"/>
    </location>
</feature>
<evidence type="ECO:0000256" key="1">
    <source>
        <dbReference type="ARBA" id="ARBA00004141"/>
    </source>
</evidence>
<evidence type="ECO:0000256" key="4">
    <source>
        <dbReference type="ARBA" id="ARBA00022989"/>
    </source>
</evidence>
<dbReference type="AlphaFoldDB" id="A0A1I7GTY3"/>
<feature type="transmembrane region" description="Helical" evidence="6">
    <location>
        <begin position="81"/>
        <end position="105"/>
    </location>
</feature>
<evidence type="ECO:0000256" key="6">
    <source>
        <dbReference type="SAM" id="Phobius"/>
    </source>
</evidence>
<dbReference type="STRING" id="392015.SAMN05421543_10361"/>
<evidence type="ECO:0000313" key="8">
    <source>
        <dbReference type="Proteomes" id="UP000183508"/>
    </source>
</evidence>
<organism evidence="7 8">
    <name type="scientific">Alicyclobacillus macrosporangiidus</name>
    <dbReference type="NCBI Taxonomy" id="392015"/>
    <lineage>
        <taxon>Bacteria</taxon>
        <taxon>Bacillati</taxon>
        <taxon>Bacillota</taxon>
        <taxon>Bacilli</taxon>
        <taxon>Bacillales</taxon>
        <taxon>Alicyclobacillaceae</taxon>
        <taxon>Alicyclobacillus</taxon>
    </lineage>
</organism>
<dbReference type="Pfam" id="PF02361">
    <property type="entry name" value="CbiQ"/>
    <property type="match status" value="1"/>
</dbReference>